<evidence type="ECO:0000256" key="3">
    <source>
        <dbReference type="RuleBase" id="RU361235"/>
    </source>
</evidence>
<evidence type="ECO:0000256" key="1">
    <source>
        <dbReference type="ARBA" id="ARBA00005964"/>
    </source>
</evidence>
<dbReference type="GO" id="GO:0016787">
    <property type="term" value="F:hydrolase activity"/>
    <property type="evidence" value="ECO:0007669"/>
    <property type="project" value="UniProtKB-KW"/>
</dbReference>
<dbReference type="InterPro" id="IPR050309">
    <property type="entry name" value="Type-B_Carboxylest/Lipase"/>
</dbReference>
<comment type="similarity">
    <text evidence="1 3">Belongs to the type-B carboxylesterase/lipase family.</text>
</comment>
<evidence type="ECO:0000259" key="4">
    <source>
        <dbReference type="Pfam" id="PF00135"/>
    </source>
</evidence>
<organism evidence="5 6">
    <name type="scientific">Aureococcus anophagefferens</name>
    <name type="common">Harmful bloom alga</name>
    <dbReference type="NCBI Taxonomy" id="44056"/>
    <lineage>
        <taxon>Eukaryota</taxon>
        <taxon>Sar</taxon>
        <taxon>Stramenopiles</taxon>
        <taxon>Ochrophyta</taxon>
        <taxon>Pelagophyceae</taxon>
        <taxon>Pelagomonadales</taxon>
        <taxon>Pelagomonadaceae</taxon>
        <taxon>Aureococcus</taxon>
    </lineage>
</organism>
<feature type="domain" description="Carboxylesterase type B" evidence="4">
    <location>
        <begin position="72"/>
        <end position="262"/>
    </location>
</feature>
<dbReference type="Proteomes" id="UP001363151">
    <property type="component" value="Unassembled WGS sequence"/>
</dbReference>
<name>A0ABR1FUB9_AURAN</name>
<dbReference type="Pfam" id="PF00135">
    <property type="entry name" value="COesterase"/>
    <property type="match status" value="1"/>
</dbReference>
<keyword evidence="2 3" id="KW-0378">Hydrolase</keyword>
<comment type="caution">
    <text evidence="5">The sequence shown here is derived from an EMBL/GenBank/DDBJ whole genome shotgun (WGS) entry which is preliminary data.</text>
</comment>
<dbReference type="SUPFAM" id="SSF53474">
    <property type="entry name" value="alpha/beta-Hydrolases"/>
    <property type="match status" value="1"/>
</dbReference>
<dbReference type="PANTHER" id="PTHR11559">
    <property type="entry name" value="CARBOXYLESTERASE"/>
    <property type="match status" value="1"/>
</dbReference>
<dbReference type="InterPro" id="IPR019826">
    <property type="entry name" value="Carboxylesterase_B_AS"/>
</dbReference>
<keyword evidence="6" id="KW-1185">Reference proteome</keyword>
<accession>A0ABR1FUB9</accession>
<evidence type="ECO:0000256" key="2">
    <source>
        <dbReference type="ARBA" id="ARBA00022801"/>
    </source>
</evidence>
<dbReference type="InterPro" id="IPR029058">
    <property type="entry name" value="AB_hydrolase_fold"/>
</dbReference>
<evidence type="ECO:0000313" key="6">
    <source>
        <dbReference type="Proteomes" id="UP001363151"/>
    </source>
</evidence>
<dbReference type="Gene3D" id="3.40.50.1820">
    <property type="entry name" value="alpha/beta hydrolase"/>
    <property type="match status" value="1"/>
</dbReference>
<dbReference type="EC" id="3.1.1.-" evidence="3"/>
<sequence>MQPQQETHIESMAMTLYSCPRGALLLVSRRATARRRTTTGTRPRAAPRRPWVAALALTGALLDVASALDPLVALTKQGAVRGAPAAANVTEFLGVPFAAPPLRFADAAAAAPWNGTRASAPPAECAQASGGSEDCLYVNAYSTMVPGRPVMVYVHGGGFVSGAATRSAANLTRLTGSVVFAPQYRLGVLGFFGGDNRGLGDQLRALAWVRDNCAAFGGDPARVMVFGVSAGGASVAHLLVEPRAAGLFSAAALESPGGHQGWMAPGARPDDDFAAPAVDESYLLDAGRGDDALAVDMASWWARSAGAPVDWWPPFLAPGDRVMGLHEAPALVANDDTHRPECDDFWAPWLGFY</sequence>
<proteinExistence type="inferred from homology"/>
<evidence type="ECO:0000313" key="5">
    <source>
        <dbReference type="EMBL" id="KAK7238900.1"/>
    </source>
</evidence>
<gene>
    <name evidence="5" type="ORF">SO694_00026111</name>
</gene>
<dbReference type="InterPro" id="IPR002018">
    <property type="entry name" value="CarbesteraseB"/>
</dbReference>
<protein>
    <recommendedName>
        <fullName evidence="3">Carboxylic ester hydrolase</fullName>
        <ecNumber evidence="3">3.1.1.-</ecNumber>
    </recommendedName>
</protein>
<dbReference type="PROSITE" id="PS00122">
    <property type="entry name" value="CARBOXYLESTERASE_B_1"/>
    <property type="match status" value="1"/>
</dbReference>
<dbReference type="EMBL" id="JBBJCI010000227">
    <property type="protein sequence ID" value="KAK7238900.1"/>
    <property type="molecule type" value="Genomic_DNA"/>
</dbReference>
<reference evidence="5 6" key="1">
    <citation type="submission" date="2024-03" db="EMBL/GenBank/DDBJ databases">
        <title>Aureococcus anophagefferens CCMP1851 and Kratosvirus quantuckense: Draft genome of a second virus-susceptible host strain in the model system.</title>
        <authorList>
            <person name="Chase E."/>
            <person name="Truchon A.R."/>
            <person name="Schepens W."/>
            <person name="Wilhelm S.W."/>
        </authorList>
    </citation>
    <scope>NUCLEOTIDE SEQUENCE [LARGE SCALE GENOMIC DNA]</scope>
    <source>
        <strain evidence="5 6">CCMP1851</strain>
    </source>
</reference>